<name>A0AAD7B3Z9_9AGAR</name>
<organism evidence="2 3">
    <name type="scientific">Roridomyces roridus</name>
    <dbReference type="NCBI Taxonomy" id="1738132"/>
    <lineage>
        <taxon>Eukaryota</taxon>
        <taxon>Fungi</taxon>
        <taxon>Dikarya</taxon>
        <taxon>Basidiomycota</taxon>
        <taxon>Agaricomycotina</taxon>
        <taxon>Agaricomycetes</taxon>
        <taxon>Agaricomycetidae</taxon>
        <taxon>Agaricales</taxon>
        <taxon>Marasmiineae</taxon>
        <taxon>Mycenaceae</taxon>
        <taxon>Roridomyces</taxon>
    </lineage>
</organism>
<evidence type="ECO:0000256" key="1">
    <source>
        <dbReference type="SAM" id="MobiDB-lite"/>
    </source>
</evidence>
<reference evidence="2" key="1">
    <citation type="submission" date="2023-03" db="EMBL/GenBank/DDBJ databases">
        <title>Massive genome expansion in bonnet fungi (Mycena s.s.) driven by repeated elements and novel gene families across ecological guilds.</title>
        <authorList>
            <consortium name="Lawrence Berkeley National Laboratory"/>
            <person name="Harder C.B."/>
            <person name="Miyauchi S."/>
            <person name="Viragh M."/>
            <person name="Kuo A."/>
            <person name="Thoen E."/>
            <person name="Andreopoulos B."/>
            <person name="Lu D."/>
            <person name="Skrede I."/>
            <person name="Drula E."/>
            <person name="Henrissat B."/>
            <person name="Morin E."/>
            <person name="Kohler A."/>
            <person name="Barry K."/>
            <person name="LaButti K."/>
            <person name="Morin E."/>
            <person name="Salamov A."/>
            <person name="Lipzen A."/>
            <person name="Mereny Z."/>
            <person name="Hegedus B."/>
            <person name="Baldrian P."/>
            <person name="Stursova M."/>
            <person name="Weitz H."/>
            <person name="Taylor A."/>
            <person name="Grigoriev I.V."/>
            <person name="Nagy L.G."/>
            <person name="Martin F."/>
            <person name="Kauserud H."/>
        </authorList>
    </citation>
    <scope>NUCLEOTIDE SEQUENCE</scope>
    <source>
        <strain evidence="2">9284</strain>
    </source>
</reference>
<feature type="compositionally biased region" description="Low complexity" evidence="1">
    <location>
        <begin position="265"/>
        <end position="276"/>
    </location>
</feature>
<feature type="region of interest" description="Disordered" evidence="1">
    <location>
        <begin position="380"/>
        <end position="436"/>
    </location>
</feature>
<keyword evidence="3" id="KW-1185">Reference proteome</keyword>
<dbReference type="Gene3D" id="1.10.10.60">
    <property type="entry name" value="Homeodomain-like"/>
    <property type="match status" value="1"/>
</dbReference>
<comment type="caution">
    <text evidence="2">The sequence shown here is derived from an EMBL/GenBank/DDBJ whole genome shotgun (WGS) entry which is preliminary data.</text>
</comment>
<feature type="region of interest" description="Disordered" evidence="1">
    <location>
        <begin position="251"/>
        <end position="345"/>
    </location>
</feature>
<protein>
    <submittedName>
        <fullName evidence="2">Uncharacterized protein</fullName>
    </submittedName>
</protein>
<dbReference type="Proteomes" id="UP001221142">
    <property type="component" value="Unassembled WGS sequence"/>
</dbReference>
<gene>
    <name evidence="2" type="ORF">FB45DRAFT_943268</name>
</gene>
<dbReference type="AlphaFoldDB" id="A0AAD7B3Z9"/>
<feature type="region of interest" description="Disordered" evidence="1">
    <location>
        <begin position="143"/>
        <end position="176"/>
    </location>
</feature>
<dbReference type="EMBL" id="JARKIF010000037">
    <property type="protein sequence ID" value="KAJ7609944.1"/>
    <property type="molecule type" value="Genomic_DNA"/>
</dbReference>
<sequence length="488" mass="53811">MSQPNKGKTRSAQRICTRFSEAEEDYMVQFLAAYEPRARSSRTTFLEMKKEVWASNHSEESWKNKYKRDRAKYDPRIDEFLARCARQETQELCRSPSPESHGSSEEVDEGSESHRAFQDLPIPSANFHAHAYSTPISQTDRFVGEQSHELCRSPSPESEGSSEELDEGSGSLESPLAFQDLPIPFTDFHAHSNSTHMSETDRFLALNLAVCHLAVIHGLDPRVVYETWKLTGDLHLTDVHLRETLLQLASGSTGTTGSVEPEVESQSTSGNASSQSPPSPPCRNRRLTSSSHPVLVAQTNVAIRETASSDSESEADSDAASRSSHISGTPFDESHSPSSPSPTSVLVAGEAICNTVSDSDSDSEADAEAAAHMLRELDLSSSPLSSAPPQYREPKPSSARKSLRFQSMSGIKRASHNSRSPERLPWSDDEDEPGRLCVPRVPRPGFVSWRILDDSGDRKLHQEEFDRRLLEGDSLCLSEGDSHLSLFG</sequence>
<evidence type="ECO:0000313" key="3">
    <source>
        <dbReference type="Proteomes" id="UP001221142"/>
    </source>
</evidence>
<proteinExistence type="predicted"/>
<feature type="compositionally biased region" description="Polar residues" evidence="1">
    <location>
        <begin position="287"/>
        <end position="301"/>
    </location>
</feature>
<evidence type="ECO:0000313" key="2">
    <source>
        <dbReference type="EMBL" id="KAJ7609944.1"/>
    </source>
</evidence>
<accession>A0AAD7B3Z9</accession>
<feature type="region of interest" description="Disordered" evidence="1">
    <location>
        <begin position="90"/>
        <end position="114"/>
    </location>
</feature>
<feature type="compositionally biased region" description="Low complexity" evidence="1">
    <location>
        <begin position="380"/>
        <end position="389"/>
    </location>
</feature>